<feature type="compositionally biased region" description="Polar residues" evidence="1">
    <location>
        <begin position="1"/>
        <end position="10"/>
    </location>
</feature>
<accession>A0A4Y2QCR5</accession>
<organism evidence="2 3">
    <name type="scientific">Araneus ventricosus</name>
    <name type="common">Orbweaver spider</name>
    <name type="synonym">Epeira ventricosa</name>
    <dbReference type="NCBI Taxonomy" id="182803"/>
    <lineage>
        <taxon>Eukaryota</taxon>
        <taxon>Metazoa</taxon>
        <taxon>Ecdysozoa</taxon>
        <taxon>Arthropoda</taxon>
        <taxon>Chelicerata</taxon>
        <taxon>Arachnida</taxon>
        <taxon>Araneae</taxon>
        <taxon>Araneomorphae</taxon>
        <taxon>Entelegynae</taxon>
        <taxon>Araneoidea</taxon>
        <taxon>Araneidae</taxon>
        <taxon>Araneus</taxon>
    </lineage>
</organism>
<dbReference type="EMBL" id="BGPR01138368">
    <property type="protein sequence ID" value="GBN61995.1"/>
    <property type="molecule type" value="Genomic_DNA"/>
</dbReference>
<sequence>EKNSQSVSGRTSKRHKLEHQPNRLDGHKIRSLPFYQPFIKSDPFKMILLSDPFTDVPFK</sequence>
<keyword evidence="3" id="KW-1185">Reference proteome</keyword>
<reference evidence="2 3" key="1">
    <citation type="journal article" date="2019" name="Sci. Rep.">
        <title>Orb-weaving spider Araneus ventricosus genome elucidates the spidroin gene catalogue.</title>
        <authorList>
            <person name="Kono N."/>
            <person name="Nakamura H."/>
            <person name="Ohtoshi R."/>
            <person name="Moran D.A.P."/>
            <person name="Shinohara A."/>
            <person name="Yoshida Y."/>
            <person name="Fujiwara M."/>
            <person name="Mori M."/>
            <person name="Tomita M."/>
            <person name="Arakawa K."/>
        </authorList>
    </citation>
    <scope>NUCLEOTIDE SEQUENCE [LARGE SCALE GENOMIC DNA]</scope>
</reference>
<evidence type="ECO:0000256" key="1">
    <source>
        <dbReference type="SAM" id="MobiDB-lite"/>
    </source>
</evidence>
<name>A0A4Y2QCR5_ARAVE</name>
<proteinExistence type="predicted"/>
<gene>
    <name evidence="2" type="ORF">AVEN_61872_1</name>
</gene>
<protein>
    <submittedName>
        <fullName evidence="2">Uncharacterized protein</fullName>
    </submittedName>
</protein>
<dbReference type="AlphaFoldDB" id="A0A4Y2QCR5"/>
<evidence type="ECO:0000313" key="3">
    <source>
        <dbReference type="Proteomes" id="UP000499080"/>
    </source>
</evidence>
<dbReference type="Proteomes" id="UP000499080">
    <property type="component" value="Unassembled WGS sequence"/>
</dbReference>
<comment type="caution">
    <text evidence="2">The sequence shown here is derived from an EMBL/GenBank/DDBJ whole genome shotgun (WGS) entry which is preliminary data.</text>
</comment>
<feature type="non-terminal residue" evidence="2">
    <location>
        <position position="1"/>
    </location>
</feature>
<evidence type="ECO:0000313" key="2">
    <source>
        <dbReference type="EMBL" id="GBN61995.1"/>
    </source>
</evidence>
<feature type="region of interest" description="Disordered" evidence="1">
    <location>
        <begin position="1"/>
        <end position="26"/>
    </location>
</feature>